<dbReference type="EC" id="4.2.1.1" evidence="3 8"/>
<dbReference type="InterPro" id="IPR018338">
    <property type="entry name" value="Carbonic_anhydrase_a-class_CS"/>
</dbReference>
<keyword evidence="6 8" id="KW-0456">Lyase</keyword>
<dbReference type="PROSITE" id="PS00162">
    <property type="entry name" value="ALPHA_CA_1"/>
    <property type="match status" value="1"/>
</dbReference>
<dbReference type="PROSITE" id="PS51144">
    <property type="entry name" value="ALPHA_CA_2"/>
    <property type="match status" value="1"/>
</dbReference>
<name>A0AAD4NDA7_9BILA</name>
<dbReference type="SUPFAM" id="SSF51069">
    <property type="entry name" value="Carbonic anhydrase"/>
    <property type="match status" value="1"/>
</dbReference>
<comment type="cofactor">
    <cofactor evidence="1 8">
        <name>Zn(2+)</name>
        <dbReference type="ChEBI" id="CHEBI:29105"/>
    </cofactor>
</comment>
<evidence type="ECO:0000256" key="2">
    <source>
        <dbReference type="ARBA" id="ARBA00010718"/>
    </source>
</evidence>
<keyword evidence="11" id="KW-1185">Reference proteome</keyword>
<evidence type="ECO:0000256" key="7">
    <source>
        <dbReference type="ARBA" id="ARBA00048348"/>
    </source>
</evidence>
<dbReference type="AlphaFoldDB" id="A0AAD4NDA7"/>
<evidence type="ECO:0000256" key="5">
    <source>
        <dbReference type="ARBA" id="ARBA00022833"/>
    </source>
</evidence>
<dbReference type="GO" id="GO:0008270">
    <property type="term" value="F:zinc ion binding"/>
    <property type="evidence" value="ECO:0007669"/>
    <property type="project" value="UniProtKB-UniRule"/>
</dbReference>
<dbReference type="PANTHER" id="PTHR18952:SF141">
    <property type="entry name" value="CARBONIC ANHYDRASE"/>
    <property type="match status" value="1"/>
</dbReference>
<comment type="catalytic activity">
    <reaction evidence="7 8">
        <text>hydrogencarbonate + H(+) = CO2 + H2O</text>
        <dbReference type="Rhea" id="RHEA:10748"/>
        <dbReference type="ChEBI" id="CHEBI:15377"/>
        <dbReference type="ChEBI" id="CHEBI:15378"/>
        <dbReference type="ChEBI" id="CHEBI:16526"/>
        <dbReference type="ChEBI" id="CHEBI:17544"/>
        <dbReference type="EC" id="4.2.1.1"/>
    </reaction>
</comment>
<protein>
    <recommendedName>
        <fullName evidence="3 8">Carbonic anhydrase</fullName>
        <ecNumber evidence="3 8">4.2.1.1</ecNumber>
    </recommendedName>
</protein>
<evidence type="ECO:0000313" key="10">
    <source>
        <dbReference type="EMBL" id="KAI1720421.1"/>
    </source>
</evidence>
<evidence type="ECO:0000259" key="9">
    <source>
        <dbReference type="PROSITE" id="PS51144"/>
    </source>
</evidence>
<dbReference type="EMBL" id="JAKKPZ010000006">
    <property type="protein sequence ID" value="KAI1720421.1"/>
    <property type="molecule type" value="Genomic_DNA"/>
</dbReference>
<organism evidence="10 11">
    <name type="scientific">Ditylenchus destructor</name>
    <dbReference type="NCBI Taxonomy" id="166010"/>
    <lineage>
        <taxon>Eukaryota</taxon>
        <taxon>Metazoa</taxon>
        <taxon>Ecdysozoa</taxon>
        <taxon>Nematoda</taxon>
        <taxon>Chromadorea</taxon>
        <taxon>Rhabditida</taxon>
        <taxon>Tylenchina</taxon>
        <taxon>Tylenchomorpha</taxon>
        <taxon>Sphaerularioidea</taxon>
        <taxon>Anguinidae</taxon>
        <taxon>Anguininae</taxon>
        <taxon>Ditylenchus</taxon>
    </lineage>
</organism>
<dbReference type="PANTHER" id="PTHR18952">
    <property type="entry name" value="CARBONIC ANHYDRASE"/>
    <property type="match status" value="1"/>
</dbReference>
<evidence type="ECO:0000313" key="11">
    <source>
        <dbReference type="Proteomes" id="UP001201812"/>
    </source>
</evidence>
<evidence type="ECO:0000256" key="4">
    <source>
        <dbReference type="ARBA" id="ARBA00022723"/>
    </source>
</evidence>
<evidence type="ECO:0000256" key="6">
    <source>
        <dbReference type="ARBA" id="ARBA00023239"/>
    </source>
</evidence>
<comment type="function">
    <text evidence="8">Reversible hydration of carbon dioxide.</text>
</comment>
<dbReference type="Gene3D" id="3.10.200.10">
    <property type="entry name" value="Alpha carbonic anhydrase"/>
    <property type="match status" value="1"/>
</dbReference>
<comment type="caution">
    <text evidence="10">The sequence shown here is derived from an EMBL/GenBank/DDBJ whole genome shotgun (WGS) entry which is preliminary data.</text>
</comment>
<feature type="domain" description="Alpha-carbonic anhydrase" evidence="9">
    <location>
        <begin position="1"/>
        <end position="199"/>
    </location>
</feature>
<dbReference type="Proteomes" id="UP001201812">
    <property type="component" value="Unassembled WGS sequence"/>
</dbReference>
<dbReference type="InterPro" id="IPR001148">
    <property type="entry name" value="CA_dom"/>
</dbReference>
<dbReference type="CDD" id="cd00326">
    <property type="entry name" value="alpha_CA"/>
    <property type="match status" value="1"/>
</dbReference>
<evidence type="ECO:0000256" key="3">
    <source>
        <dbReference type="ARBA" id="ARBA00012925"/>
    </source>
</evidence>
<evidence type="ECO:0000256" key="8">
    <source>
        <dbReference type="RuleBase" id="RU367011"/>
    </source>
</evidence>
<dbReference type="Pfam" id="PF00194">
    <property type="entry name" value="Carb_anhydrase"/>
    <property type="match status" value="1"/>
</dbReference>
<dbReference type="InterPro" id="IPR036398">
    <property type="entry name" value="CA_dom_sf"/>
</dbReference>
<dbReference type="InterPro" id="IPR023561">
    <property type="entry name" value="Carbonic_anhydrase_a-class"/>
</dbReference>
<keyword evidence="4 8" id="KW-0479">Metal-binding</keyword>
<gene>
    <name evidence="10" type="ORF">DdX_05812</name>
</gene>
<accession>A0AAD4NDA7</accession>
<proteinExistence type="inferred from homology"/>
<sequence length="199" mass="22905">MYRTDKLALRNKNMLQFIPEPRIDPPEIYGGKLDQHYRFIQYHYHWAQNDNEGSEHTLCGRYFPAELHLVHQGVEDPSKLAVLGVFLQLATSENEAGAALEVEAQALPKIKCFGQKVPVPAQELKHKLPLNQQAFVRYQGSLTTPPCSENVTWTVFTEPVTVTREQLNLLRTVEDCRGKVIHKNYRPLQPLNDRTLHYC</sequence>
<comment type="similarity">
    <text evidence="2 8">Belongs to the alpha-carbonic anhydrase family.</text>
</comment>
<dbReference type="GO" id="GO:0004089">
    <property type="term" value="F:carbonate dehydratase activity"/>
    <property type="evidence" value="ECO:0007669"/>
    <property type="project" value="UniProtKB-UniRule"/>
</dbReference>
<reference evidence="10" key="1">
    <citation type="submission" date="2022-01" db="EMBL/GenBank/DDBJ databases">
        <title>Genome Sequence Resource for Two Populations of Ditylenchus destructor, the Migratory Endoparasitic Phytonematode.</title>
        <authorList>
            <person name="Zhang H."/>
            <person name="Lin R."/>
            <person name="Xie B."/>
        </authorList>
    </citation>
    <scope>NUCLEOTIDE SEQUENCE</scope>
    <source>
        <strain evidence="10">BazhouSP</strain>
    </source>
</reference>
<dbReference type="GO" id="GO:0005737">
    <property type="term" value="C:cytoplasm"/>
    <property type="evidence" value="ECO:0007669"/>
    <property type="project" value="TreeGrafter"/>
</dbReference>
<dbReference type="SMART" id="SM01057">
    <property type="entry name" value="Carb_anhydrase"/>
    <property type="match status" value="1"/>
</dbReference>
<evidence type="ECO:0000256" key="1">
    <source>
        <dbReference type="ARBA" id="ARBA00001947"/>
    </source>
</evidence>
<keyword evidence="5 8" id="KW-0862">Zinc</keyword>